<dbReference type="RefSeq" id="WP_187022057.1">
    <property type="nucleotide sequence ID" value="NZ_JACOPB010000005.1"/>
</dbReference>
<protein>
    <submittedName>
        <fullName evidence="1">Uncharacterized protein</fullName>
    </submittedName>
</protein>
<name>A0ABR7H745_9FIRM</name>
<keyword evidence="2" id="KW-1185">Reference proteome</keyword>
<dbReference type="Proteomes" id="UP000634672">
    <property type="component" value="Unassembled WGS sequence"/>
</dbReference>
<evidence type="ECO:0000313" key="1">
    <source>
        <dbReference type="EMBL" id="MBC5708951.1"/>
    </source>
</evidence>
<organism evidence="1 2">
    <name type="scientific">Hungatella hominis</name>
    <dbReference type="NCBI Taxonomy" id="2763050"/>
    <lineage>
        <taxon>Bacteria</taxon>
        <taxon>Bacillati</taxon>
        <taxon>Bacillota</taxon>
        <taxon>Clostridia</taxon>
        <taxon>Lachnospirales</taxon>
        <taxon>Lachnospiraceae</taxon>
        <taxon>Hungatella</taxon>
    </lineage>
</organism>
<dbReference type="EMBL" id="JACOPB010000005">
    <property type="protein sequence ID" value="MBC5708951.1"/>
    <property type="molecule type" value="Genomic_DNA"/>
</dbReference>
<reference evidence="1 2" key="1">
    <citation type="submission" date="2020-08" db="EMBL/GenBank/DDBJ databases">
        <title>Genome public.</title>
        <authorList>
            <person name="Liu C."/>
            <person name="Sun Q."/>
        </authorList>
    </citation>
    <scope>NUCLEOTIDE SEQUENCE [LARGE SCALE GENOMIC DNA]</scope>
    <source>
        <strain evidence="1 2">NSJ-66</strain>
    </source>
</reference>
<accession>A0ABR7H745</accession>
<sequence>MSKEQKKTLYSGTLVALTQEIEEFNGVIALRLHKTGRSYPMVLFHDACYTQFGPDAVGKKIMWARELTKREAKAGYPHVWLIYQNSREVVERWLPRLAEKMDEYRLLVLHHMNDGSEYLVQAKSVEVLKKPPELKDGWEYTVVPEVEQDA</sequence>
<proteinExistence type="predicted"/>
<comment type="caution">
    <text evidence="1">The sequence shown here is derived from an EMBL/GenBank/DDBJ whole genome shotgun (WGS) entry which is preliminary data.</text>
</comment>
<gene>
    <name evidence="1" type="ORF">H8S75_13415</name>
</gene>
<evidence type="ECO:0000313" key="2">
    <source>
        <dbReference type="Proteomes" id="UP000634672"/>
    </source>
</evidence>